<gene>
    <name evidence="1" type="ORF">DIURU_000296</name>
</gene>
<dbReference type="RefSeq" id="XP_034014903.1">
    <property type="nucleotide sequence ID" value="XM_034155668.1"/>
</dbReference>
<name>A0A642UZ20_DIURU</name>
<comment type="caution">
    <text evidence="1">The sequence shown here is derived from an EMBL/GenBank/DDBJ whole genome shotgun (WGS) entry which is preliminary data.</text>
</comment>
<accession>A0A642UZ20</accession>
<organism evidence="1 2">
    <name type="scientific">Diutina rugosa</name>
    <name type="common">Yeast</name>
    <name type="synonym">Candida rugosa</name>
    <dbReference type="NCBI Taxonomy" id="5481"/>
    <lineage>
        <taxon>Eukaryota</taxon>
        <taxon>Fungi</taxon>
        <taxon>Dikarya</taxon>
        <taxon>Ascomycota</taxon>
        <taxon>Saccharomycotina</taxon>
        <taxon>Pichiomycetes</taxon>
        <taxon>Debaryomycetaceae</taxon>
        <taxon>Diutina</taxon>
    </lineage>
</organism>
<proteinExistence type="predicted"/>
<dbReference type="GeneID" id="54778949"/>
<dbReference type="AlphaFoldDB" id="A0A642UZ20"/>
<protein>
    <submittedName>
        <fullName evidence="1">Uncharacterized protein</fullName>
    </submittedName>
</protein>
<dbReference type="VEuPathDB" id="FungiDB:DIURU_000296"/>
<sequence>MVVETEPESSEDEQELMAQRAAWLAMESGERSAEDEVVSPLSLTAVEESDSFLYRMELEAYRADAFGSADEFIATMASASVNITEIIRPGEPMQMVVARLMDVYLAQLERSCEFDENDPILHNPFSDRAVEFLKKLYKVSNYWKPEFIGLAVYKLFSKYKSCPSSLKMVLNQILHFKNQCITLDSTDELTRGLLRGQIMLVLNILPRFICSTDEEVNKWKAHHLAELYVKPPTPPPPNINAAERTVDMEWESYKPASPSKLLQMALTGDAPPKNPDNANIPDKELSEDTTLQAQPGSGDNADTAAMTLGRNWSAFFGSRRLQSVSEYFKLRFDAFAEVLIIYADEEIVANAASFKTSLRNLLRSKLEAFRKYPFDTVSDTTKAIDQAVESIYKAFKSDKSADVDRSARLYHEILLEMYAVCRDLVFKKIESRGPMAFIATNDHPPVVVSQTVLSDFKKKKKAHKMRVPWSSISVSGTGTLKVVDDKGFAFDLKASYAPDGTRESFIVHESRPFDSRVRLSKQYPAIVPRKQLTTERYNVKKNSAWYETCTHNEKGTLYLIGLNFRRLPLTQSPVLAKLITTWASLEEKCYEIYKTYKQRFLNVEM</sequence>
<evidence type="ECO:0000313" key="2">
    <source>
        <dbReference type="Proteomes" id="UP000449547"/>
    </source>
</evidence>
<dbReference type="Proteomes" id="UP000449547">
    <property type="component" value="Unassembled WGS sequence"/>
</dbReference>
<reference evidence="1 2" key="1">
    <citation type="submission" date="2019-07" db="EMBL/GenBank/DDBJ databases">
        <title>Genome assembly of two rare yeast pathogens: Diutina rugosa and Trichomonascus ciferrii.</title>
        <authorList>
            <person name="Mixao V."/>
            <person name="Saus E."/>
            <person name="Hansen A."/>
            <person name="Lass-Flor C."/>
            <person name="Gabaldon T."/>
        </authorList>
    </citation>
    <scope>NUCLEOTIDE SEQUENCE [LARGE SCALE GENOMIC DNA]</scope>
    <source>
        <strain evidence="1 2">CBS 613</strain>
    </source>
</reference>
<evidence type="ECO:0000313" key="1">
    <source>
        <dbReference type="EMBL" id="KAA8908047.1"/>
    </source>
</evidence>
<keyword evidence="2" id="KW-1185">Reference proteome</keyword>
<dbReference type="EMBL" id="SWFT01000014">
    <property type="protein sequence ID" value="KAA8908047.1"/>
    <property type="molecule type" value="Genomic_DNA"/>
</dbReference>